<evidence type="ECO:0000256" key="1">
    <source>
        <dbReference type="ARBA" id="ARBA00004141"/>
    </source>
</evidence>
<comment type="similarity">
    <text evidence="2">Belongs to the amino acid-polyamine-organocation (APC) superfamily. Spore germination protein (SGP) (TC 2.A.3.9) family.</text>
</comment>
<feature type="transmembrane region" description="Helical" evidence="8">
    <location>
        <begin position="40"/>
        <end position="61"/>
    </location>
</feature>
<feature type="transmembrane region" description="Helical" evidence="8">
    <location>
        <begin position="12"/>
        <end position="28"/>
    </location>
</feature>
<feature type="transmembrane region" description="Helical" evidence="8">
    <location>
        <begin position="217"/>
        <end position="240"/>
    </location>
</feature>
<evidence type="ECO:0000256" key="6">
    <source>
        <dbReference type="ARBA" id="ARBA00022989"/>
    </source>
</evidence>
<feature type="transmembrane region" description="Helical" evidence="8">
    <location>
        <begin position="81"/>
        <end position="99"/>
    </location>
</feature>
<comment type="caution">
    <text evidence="9">The sequence shown here is derived from an EMBL/GenBank/DDBJ whole genome shotgun (WGS) entry which is preliminary data.</text>
</comment>
<evidence type="ECO:0000313" key="9">
    <source>
        <dbReference type="EMBL" id="TBL81148.1"/>
    </source>
</evidence>
<gene>
    <name evidence="9" type="ORF">EYB31_03375</name>
</gene>
<dbReference type="GO" id="GO:0016020">
    <property type="term" value="C:membrane"/>
    <property type="evidence" value="ECO:0007669"/>
    <property type="project" value="UniProtKB-SubCell"/>
</dbReference>
<sequence length="361" mass="40185">MLDNGKISPRQFSVFVTLFIVGGSILYVPSGLAHAVKQDAWISSIMEVVGGLALVVLYSALGSRFPNMTLAEYSEKLLGKWLGKGISLLYFMYFMFNTASFVRQIGDFLTTQIFPDTPIMALHIVLFLLVVMGVRVGLEAFARASEIFFPWVVALFLILLVSISPQIQIQLIQPVFEEGVRPVAAAAVNSLGNPFLQLVLLLMLFPYVNRTKEARKSFLLGTMIGGLALILVTLLSILVLGSEITEINQFISYSLVKKINVGAFFQRIEAIMAIIWFISMYVKITICFYASTLSLAQTLQVRHYRALTYPLGMIILVLSLIVNENIVESNLQAEDWTSFSLPFGLIFPLLLLAASRFKKSE</sequence>
<feature type="transmembrane region" description="Helical" evidence="8">
    <location>
        <begin position="270"/>
        <end position="295"/>
    </location>
</feature>
<evidence type="ECO:0000256" key="5">
    <source>
        <dbReference type="ARBA" id="ARBA00022692"/>
    </source>
</evidence>
<keyword evidence="7 8" id="KW-0472">Membrane</keyword>
<keyword evidence="6 8" id="KW-1133">Transmembrane helix</keyword>
<dbReference type="RefSeq" id="WP_131011859.1">
    <property type="nucleotide sequence ID" value="NZ_SIRE01000003.1"/>
</dbReference>
<feature type="transmembrane region" description="Helical" evidence="8">
    <location>
        <begin position="183"/>
        <end position="205"/>
    </location>
</feature>
<keyword evidence="10" id="KW-1185">Reference proteome</keyword>
<feature type="transmembrane region" description="Helical" evidence="8">
    <location>
        <begin position="119"/>
        <end position="138"/>
    </location>
</feature>
<keyword evidence="5 8" id="KW-0812">Transmembrane</keyword>
<dbReference type="AlphaFoldDB" id="A0A4Q9DZ07"/>
<evidence type="ECO:0000256" key="3">
    <source>
        <dbReference type="ARBA" id="ARBA00022448"/>
    </source>
</evidence>
<dbReference type="EMBL" id="SIRE01000003">
    <property type="protein sequence ID" value="TBL81148.1"/>
    <property type="molecule type" value="Genomic_DNA"/>
</dbReference>
<dbReference type="GO" id="GO:0009847">
    <property type="term" value="P:spore germination"/>
    <property type="evidence" value="ECO:0007669"/>
    <property type="project" value="InterPro"/>
</dbReference>
<evidence type="ECO:0000256" key="7">
    <source>
        <dbReference type="ARBA" id="ARBA00023136"/>
    </source>
</evidence>
<keyword evidence="3" id="KW-0813">Transport</keyword>
<evidence type="ECO:0000256" key="2">
    <source>
        <dbReference type="ARBA" id="ARBA00007998"/>
    </source>
</evidence>
<feature type="transmembrane region" description="Helical" evidence="8">
    <location>
        <begin position="147"/>
        <end position="163"/>
    </location>
</feature>
<comment type="subcellular location">
    <subcellularLocation>
        <location evidence="1">Membrane</location>
        <topology evidence="1">Multi-pass membrane protein</topology>
    </subcellularLocation>
</comment>
<organism evidence="9 10">
    <name type="scientific">Paenibacillus thalictri</name>
    <dbReference type="NCBI Taxonomy" id="2527873"/>
    <lineage>
        <taxon>Bacteria</taxon>
        <taxon>Bacillati</taxon>
        <taxon>Bacillota</taxon>
        <taxon>Bacilli</taxon>
        <taxon>Bacillales</taxon>
        <taxon>Paenibacillaceae</taxon>
        <taxon>Paenibacillus</taxon>
    </lineage>
</organism>
<dbReference type="PANTHER" id="PTHR34975:SF2">
    <property type="entry name" value="SPORE GERMINATION PROTEIN A2"/>
    <property type="match status" value="1"/>
</dbReference>
<dbReference type="Pfam" id="PF03845">
    <property type="entry name" value="Spore_permease"/>
    <property type="match status" value="1"/>
</dbReference>
<evidence type="ECO:0000256" key="4">
    <source>
        <dbReference type="ARBA" id="ARBA00022544"/>
    </source>
</evidence>
<dbReference type="Gene3D" id="1.20.1740.10">
    <property type="entry name" value="Amino acid/polyamine transporter I"/>
    <property type="match status" value="1"/>
</dbReference>
<dbReference type="Proteomes" id="UP000293142">
    <property type="component" value="Unassembled WGS sequence"/>
</dbReference>
<dbReference type="NCBIfam" id="TIGR00912">
    <property type="entry name" value="2A0309"/>
    <property type="match status" value="1"/>
</dbReference>
<evidence type="ECO:0000313" key="10">
    <source>
        <dbReference type="Proteomes" id="UP000293142"/>
    </source>
</evidence>
<accession>A0A4Q9DZ07</accession>
<dbReference type="PANTHER" id="PTHR34975">
    <property type="entry name" value="SPORE GERMINATION PROTEIN A2"/>
    <property type="match status" value="1"/>
</dbReference>
<feature type="transmembrane region" description="Helical" evidence="8">
    <location>
        <begin position="307"/>
        <end position="327"/>
    </location>
</feature>
<proteinExistence type="inferred from homology"/>
<dbReference type="OrthoDB" id="2078716at2"/>
<reference evidence="9 10" key="1">
    <citation type="submission" date="2019-02" db="EMBL/GenBank/DDBJ databases">
        <title>Paenibacillus sp. nov., isolated from surface-sterilized tissue of Thalictrum simplex L.</title>
        <authorList>
            <person name="Tuo L."/>
        </authorList>
    </citation>
    <scope>NUCLEOTIDE SEQUENCE [LARGE SCALE GENOMIC DNA]</scope>
    <source>
        <strain evidence="9 10">N2SHLJ1</strain>
    </source>
</reference>
<evidence type="ECO:0000256" key="8">
    <source>
        <dbReference type="SAM" id="Phobius"/>
    </source>
</evidence>
<name>A0A4Q9DZ07_9BACL</name>
<dbReference type="InterPro" id="IPR004761">
    <property type="entry name" value="Spore_GerAB"/>
</dbReference>
<keyword evidence="4" id="KW-0309">Germination</keyword>
<feature type="transmembrane region" description="Helical" evidence="8">
    <location>
        <begin position="339"/>
        <end position="357"/>
    </location>
</feature>
<protein>
    <submittedName>
        <fullName evidence="9">Spore gernimation protein</fullName>
    </submittedName>
</protein>